<feature type="compositionally biased region" description="Polar residues" evidence="7">
    <location>
        <begin position="68"/>
        <end position="78"/>
    </location>
</feature>
<dbReference type="InterPro" id="IPR013083">
    <property type="entry name" value="Znf_RING/FYVE/PHD"/>
</dbReference>
<gene>
    <name evidence="9" type="ORF">RND81_14G182700</name>
</gene>
<evidence type="ECO:0000256" key="1">
    <source>
        <dbReference type="ARBA" id="ARBA00000900"/>
    </source>
</evidence>
<feature type="region of interest" description="Disordered" evidence="7">
    <location>
        <begin position="65"/>
        <end position="85"/>
    </location>
</feature>
<sequence>MSIAHRPRAIIDGIRRTRTYRFFWCRHCDRTVRITSSAHTYIFTCPLCYNHLCHELHVSRPNFAVQDNEPSSSSAAQMTTPTTGPPKTAAFEKYMPVIRVTNDMLDSNPSCAICKEDFLIDEQITKMPCCHLYHSGCILPWIRVHDTCPVCRFRVPVPSSSDNDSNIGNFHGVSHQEDIDDFRFDEAMNLTWPSWAELLSLWPFGFGSFFNWSSQDHADSLMDTASSTTGQGRTRYRYLMG</sequence>
<keyword evidence="10" id="KW-1185">Reference proteome</keyword>
<dbReference type="EMBL" id="JBDFQZ010000014">
    <property type="protein sequence ID" value="KAK9666401.1"/>
    <property type="molecule type" value="Genomic_DNA"/>
</dbReference>
<evidence type="ECO:0000256" key="3">
    <source>
        <dbReference type="ARBA" id="ARBA00022723"/>
    </source>
</evidence>
<dbReference type="GO" id="GO:0008270">
    <property type="term" value="F:zinc ion binding"/>
    <property type="evidence" value="ECO:0007669"/>
    <property type="project" value="UniProtKB-KW"/>
</dbReference>
<evidence type="ECO:0000313" key="10">
    <source>
        <dbReference type="Proteomes" id="UP001443914"/>
    </source>
</evidence>
<evidence type="ECO:0000256" key="2">
    <source>
        <dbReference type="ARBA" id="ARBA00012483"/>
    </source>
</evidence>
<dbReference type="Gene3D" id="3.30.40.10">
    <property type="entry name" value="Zinc/RING finger domain, C3HC4 (zinc finger)"/>
    <property type="match status" value="1"/>
</dbReference>
<dbReference type="GO" id="GO:0005737">
    <property type="term" value="C:cytoplasm"/>
    <property type="evidence" value="ECO:0007669"/>
    <property type="project" value="TreeGrafter"/>
</dbReference>
<dbReference type="GO" id="GO:0016567">
    <property type="term" value="P:protein ubiquitination"/>
    <property type="evidence" value="ECO:0007669"/>
    <property type="project" value="TreeGrafter"/>
</dbReference>
<accession>A0AAW1GRN4</accession>
<dbReference type="InterPro" id="IPR001841">
    <property type="entry name" value="Znf_RING"/>
</dbReference>
<dbReference type="EC" id="2.3.2.27" evidence="2"/>
<organism evidence="9 10">
    <name type="scientific">Saponaria officinalis</name>
    <name type="common">Common soapwort</name>
    <name type="synonym">Lychnis saponaria</name>
    <dbReference type="NCBI Taxonomy" id="3572"/>
    <lineage>
        <taxon>Eukaryota</taxon>
        <taxon>Viridiplantae</taxon>
        <taxon>Streptophyta</taxon>
        <taxon>Embryophyta</taxon>
        <taxon>Tracheophyta</taxon>
        <taxon>Spermatophyta</taxon>
        <taxon>Magnoliopsida</taxon>
        <taxon>eudicotyledons</taxon>
        <taxon>Gunneridae</taxon>
        <taxon>Pentapetalae</taxon>
        <taxon>Caryophyllales</taxon>
        <taxon>Caryophyllaceae</taxon>
        <taxon>Caryophylleae</taxon>
        <taxon>Saponaria</taxon>
    </lineage>
</organism>
<dbReference type="PROSITE" id="PS50089">
    <property type="entry name" value="ZF_RING_2"/>
    <property type="match status" value="1"/>
</dbReference>
<dbReference type="PANTHER" id="PTHR15710:SF202">
    <property type="entry name" value="RING-TYPE E3 UBIQUITIN TRANSFERASE"/>
    <property type="match status" value="1"/>
</dbReference>
<dbReference type="GO" id="GO:0061630">
    <property type="term" value="F:ubiquitin protein ligase activity"/>
    <property type="evidence" value="ECO:0007669"/>
    <property type="project" value="UniProtKB-EC"/>
</dbReference>
<protein>
    <recommendedName>
        <fullName evidence="2">RING-type E3 ubiquitin transferase</fullName>
        <ecNumber evidence="2">2.3.2.27</ecNumber>
    </recommendedName>
</protein>
<comment type="caution">
    <text evidence="9">The sequence shown here is derived from an EMBL/GenBank/DDBJ whole genome shotgun (WGS) entry which is preliminary data.</text>
</comment>
<dbReference type="AlphaFoldDB" id="A0AAW1GRN4"/>
<proteinExistence type="predicted"/>
<evidence type="ECO:0000256" key="4">
    <source>
        <dbReference type="ARBA" id="ARBA00022771"/>
    </source>
</evidence>
<dbReference type="SUPFAM" id="SSF57850">
    <property type="entry name" value="RING/U-box"/>
    <property type="match status" value="1"/>
</dbReference>
<evidence type="ECO:0000256" key="7">
    <source>
        <dbReference type="SAM" id="MobiDB-lite"/>
    </source>
</evidence>
<dbReference type="SMART" id="SM00184">
    <property type="entry name" value="RING"/>
    <property type="match status" value="1"/>
</dbReference>
<keyword evidence="4 6" id="KW-0863">Zinc-finger</keyword>
<evidence type="ECO:0000256" key="5">
    <source>
        <dbReference type="ARBA" id="ARBA00022833"/>
    </source>
</evidence>
<comment type="catalytic activity">
    <reaction evidence="1">
        <text>S-ubiquitinyl-[E2 ubiquitin-conjugating enzyme]-L-cysteine + [acceptor protein]-L-lysine = [E2 ubiquitin-conjugating enzyme]-L-cysteine + N(6)-ubiquitinyl-[acceptor protein]-L-lysine.</text>
        <dbReference type="EC" id="2.3.2.27"/>
    </reaction>
</comment>
<feature type="domain" description="RING-type" evidence="8">
    <location>
        <begin position="111"/>
        <end position="152"/>
    </location>
</feature>
<evidence type="ECO:0000256" key="6">
    <source>
        <dbReference type="PROSITE-ProRule" id="PRU00175"/>
    </source>
</evidence>
<name>A0AAW1GRN4_SAPOF</name>
<dbReference type="Proteomes" id="UP001443914">
    <property type="component" value="Unassembled WGS sequence"/>
</dbReference>
<dbReference type="PANTHER" id="PTHR15710">
    <property type="entry name" value="E3 UBIQUITIN-PROTEIN LIGASE PRAJA"/>
    <property type="match status" value="1"/>
</dbReference>
<evidence type="ECO:0000313" key="9">
    <source>
        <dbReference type="EMBL" id="KAK9666401.1"/>
    </source>
</evidence>
<reference evidence="9" key="1">
    <citation type="submission" date="2024-03" db="EMBL/GenBank/DDBJ databases">
        <title>WGS assembly of Saponaria officinalis var. Norfolk2.</title>
        <authorList>
            <person name="Jenkins J."/>
            <person name="Shu S."/>
            <person name="Grimwood J."/>
            <person name="Barry K."/>
            <person name="Goodstein D."/>
            <person name="Schmutz J."/>
            <person name="Leebens-Mack J."/>
            <person name="Osbourn A."/>
        </authorList>
    </citation>
    <scope>NUCLEOTIDE SEQUENCE [LARGE SCALE GENOMIC DNA]</scope>
    <source>
        <strain evidence="9">JIC</strain>
    </source>
</reference>
<keyword evidence="3" id="KW-0479">Metal-binding</keyword>
<evidence type="ECO:0000259" key="8">
    <source>
        <dbReference type="PROSITE" id="PS50089"/>
    </source>
</evidence>
<dbReference type="Pfam" id="PF13639">
    <property type="entry name" value="zf-RING_2"/>
    <property type="match status" value="1"/>
</dbReference>
<keyword evidence="5" id="KW-0862">Zinc</keyword>